<dbReference type="AlphaFoldDB" id="M5F022"/>
<dbReference type="EMBL" id="CAUM01000188">
    <property type="protein sequence ID" value="CCV09535.1"/>
    <property type="molecule type" value="Genomic_DNA"/>
</dbReference>
<protein>
    <submittedName>
        <fullName evidence="1">Uncharacterized protein</fullName>
    </submittedName>
</protein>
<organism evidence="1 2">
    <name type="scientific">Mesorhizobium metallidurans STM 2683</name>
    <dbReference type="NCBI Taxonomy" id="1297569"/>
    <lineage>
        <taxon>Bacteria</taxon>
        <taxon>Pseudomonadati</taxon>
        <taxon>Pseudomonadota</taxon>
        <taxon>Alphaproteobacteria</taxon>
        <taxon>Hyphomicrobiales</taxon>
        <taxon>Phyllobacteriaceae</taxon>
        <taxon>Mesorhizobium</taxon>
    </lineage>
</organism>
<evidence type="ECO:0000313" key="1">
    <source>
        <dbReference type="EMBL" id="CCV09535.1"/>
    </source>
</evidence>
<gene>
    <name evidence="1" type="ORF">MESS2_p60001</name>
</gene>
<dbReference type="Proteomes" id="UP000012062">
    <property type="component" value="Unassembled WGS sequence"/>
</dbReference>
<dbReference type="STRING" id="1297569.MESS2_p60001"/>
<reference evidence="1 2" key="1">
    <citation type="submission" date="2013-02" db="EMBL/GenBank/DDBJ databases">
        <authorList>
            <person name="Genoscope - CEA"/>
        </authorList>
    </citation>
    <scope>NUCLEOTIDE SEQUENCE [LARGE SCALE GENOMIC DNA]</scope>
    <source>
        <strain evidence="1 2">STM 2683</strain>
    </source>
</reference>
<proteinExistence type="predicted"/>
<name>M5F022_9HYPH</name>
<keyword evidence="2" id="KW-1185">Reference proteome</keyword>
<accession>M5F022</accession>
<sequence>MIVNIILLFRIQSIRRLSTEGAAEEVFKWP</sequence>
<comment type="caution">
    <text evidence="1">The sequence shown here is derived from an EMBL/GenBank/DDBJ whole genome shotgun (WGS) entry which is preliminary data.</text>
</comment>
<evidence type="ECO:0000313" key="2">
    <source>
        <dbReference type="Proteomes" id="UP000012062"/>
    </source>
</evidence>